<name>A0AC55DA24_ECHTE</name>
<evidence type="ECO:0000313" key="2">
    <source>
        <dbReference type="RefSeq" id="XP_045148585.1"/>
    </source>
</evidence>
<reference evidence="2" key="1">
    <citation type="submission" date="2025-08" db="UniProtKB">
        <authorList>
            <consortium name="RefSeq"/>
        </authorList>
    </citation>
    <scope>IDENTIFICATION</scope>
</reference>
<dbReference type="Proteomes" id="UP000694863">
    <property type="component" value="Unplaced"/>
</dbReference>
<accession>A0AC55DA24</accession>
<proteinExistence type="predicted"/>
<protein>
    <submittedName>
        <fullName evidence="2">Cytosolic phospholipase A2 gamma</fullName>
    </submittedName>
</protein>
<organism evidence="1 2">
    <name type="scientific">Echinops telfairi</name>
    <name type="common">Lesser hedgehog tenrec</name>
    <dbReference type="NCBI Taxonomy" id="9371"/>
    <lineage>
        <taxon>Eukaryota</taxon>
        <taxon>Metazoa</taxon>
        <taxon>Chordata</taxon>
        <taxon>Craniata</taxon>
        <taxon>Vertebrata</taxon>
        <taxon>Euteleostomi</taxon>
        <taxon>Mammalia</taxon>
        <taxon>Eutheria</taxon>
        <taxon>Afrotheria</taxon>
        <taxon>Tenrecidae</taxon>
        <taxon>Tenrecinae</taxon>
        <taxon>Echinops</taxon>
    </lineage>
</organism>
<keyword evidence="1" id="KW-1185">Reference proteome</keyword>
<sequence>MEMNSSEVLLIPGLQKEEKEAVEKRSLHVARALEKLEIHTDEAPVIALLCSGGGLRAHLACLGVLSEMKEQGLLDAVTYLTGVSGSTWALSSFYAHHGNTEEVEADLKCRFDQKAWDLKQSLERAIRAARLESFSLTDFWAYIIVSKQTRELHDSCLSSLAKHVDEGTLPYPIFAAIDDDLRTAWQKKKALNTWFEFTPHHTGYPALGAYIPTTQLLSLKEKLKGNYLLAGTVEGKDEDAWLSAMAERWDQISEEEQGQFMEYLVRCFARAGPLTFHGDVRDEAMSGQEEFLHLVDAGLAINASYPLVLPPTRKADLILSFDFSAGDPFETIRATADYCHHGAIPFPPVEEKDLQAWSKAPSDCYIFKGETGPVVMHFPLFNTEVCGDDIQKWIDSYGTIKLADSYTQDVVLRLLEVSKKNVRHNKENILREIRNIVREPRKFKGVTEEDVDCPRTVGIEITNNTDVTFKEPLFYCPTGCVQVAPPPVLPPQSTISCSFVKTSPSSPACVGLLVYQGPEVHLALLFSTSPNYAHHSIEFALAALTGPITSDQLGSVFDNILQEKGSQEMKVVKCVLRAPRQTLELESDSLTIRAIASNVPMAKMNVVVQTKAT</sequence>
<dbReference type="RefSeq" id="XP_045148585.1">
    <property type="nucleotide sequence ID" value="XM_045292650.1"/>
</dbReference>
<gene>
    <name evidence="2" type="primary">PLA2G4C</name>
</gene>
<evidence type="ECO:0000313" key="1">
    <source>
        <dbReference type="Proteomes" id="UP000694863"/>
    </source>
</evidence>